<dbReference type="Ensembl" id="ENSCCRT00000091909.2">
    <property type="protein sequence ID" value="ENSCCRP00000084623.2"/>
    <property type="gene ID" value="ENSCCRG00000064513.1"/>
</dbReference>
<accession>A0A8C1EYL5</accession>
<feature type="compositionally biased region" description="Basic and acidic residues" evidence="4">
    <location>
        <begin position="75"/>
        <end position="90"/>
    </location>
</feature>
<dbReference type="InterPro" id="IPR019139">
    <property type="entry name" value="LRRFIP1/2"/>
</dbReference>
<dbReference type="PANTHER" id="PTHR19212:SF5">
    <property type="entry name" value="LEUCINE-RICH REPEAT FLIGHTLESS-INTERACTING PROTEIN 1"/>
    <property type="match status" value="1"/>
</dbReference>
<dbReference type="Gene3D" id="1.20.5.4090">
    <property type="match status" value="1"/>
</dbReference>
<feature type="compositionally biased region" description="Basic and acidic residues" evidence="4">
    <location>
        <begin position="1063"/>
        <end position="1082"/>
    </location>
</feature>
<keyword evidence="2 3" id="KW-0175">Coiled coil</keyword>
<organism evidence="5 6">
    <name type="scientific">Cyprinus carpio carpio</name>
    <dbReference type="NCBI Taxonomy" id="630221"/>
    <lineage>
        <taxon>Eukaryota</taxon>
        <taxon>Metazoa</taxon>
        <taxon>Chordata</taxon>
        <taxon>Craniata</taxon>
        <taxon>Vertebrata</taxon>
        <taxon>Euteleostomi</taxon>
        <taxon>Actinopterygii</taxon>
        <taxon>Neopterygii</taxon>
        <taxon>Teleostei</taxon>
        <taxon>Ostariophysi</taxon>
        <taxon>Cypriniformes</taxon>
        <taxon>Cyprinidae</taxon>
        <taxon>Cyprininae</taxon>
        <taxon>Cyprinus</taxon>
    </lineage>
</organism>
<reference evidence="5" key="1">
    <citation type="submission" date="2025-08" db="UniProtKB">
        <authorList>
            <consortium name="Ensembl"/>
        </authorList>
    </citation>
    <scope>IDENTIFICATION</scope>
</reference>
<evidence type="ECO:0000256" key="3">
    <source>
        <dbReference type="SAM" id="Coils"/>
    </source>
</evidence>
<feature type="compositionally biased region" description="Low complexity" evidence="4">
    <location>
        <begin position="93"/>
        <end position="119"/>
    </location>
</feature>
<feature type="compositionally biased region" description="Basic and acidic residues" evidence="4">
    <location>
        <begin position="566"/>
        <end position="575"/>
    </location>
</feature>
<feature type="region of interest" description="Disordered" evidence="4">
    <location>
        <begin position="53"/>
        <end position="122"/>
    </location>
</feature>
<name>A0A8C1EYL5_CYPCA</name>
<feature type="compositionally biased region" description="Basic residues" evidence="4">
    <location>
        <begin position="499"/>
        <end position="512"/>
    </location>
</feature>
<feature type="compositionally biased region" description="Acidic residues" evidence="4">
    <location>
        <begin position="886"/>
        <end position="908"/>
    </location>
</feature>
<feature type="compositionally biased region" description="Basic and acidic residues" evidence="4">
    <location>
        <begin position="513"/>
        <end position="529"/>
    </location>
</feature>
<feature type="compositionally biased region" description="Basic and acidic residues" evidence="4">
    <location>
        <begin position="829"/>
        <end position="856"/>
    </location>
</feature>
<feature type="region of interest" description="Disordered" evidence="4">
    <location>
        <begin position="668"/>
        <end position="687"/>
    </location>
</feature>
<feature type="region of interest" description="Disordered" evidence="4">
    <location>
        <begin position="333"/>
        <end position="366"/>
    </location>
</feature>
<feature type="compositionally biased region" description="Polar residues" evidence="4">
    <location>
        <begin position="928"/>
        <end position="943"/>
    </location>
</feature>
<evidence type="ECO:0000256" key="1">
    <source>
        <dbReference type="ARBA" id="ARBA00008275"/>
    </source>
</evidence>
<feature type="region of interest" description="Disordered" evidence="4">
    <location>
        <begin position="829"/>
        <end position="1006"/>
    </location>
</feature>
<feature type="compositionally biased region" description="Acidic residues" evidence="4">
    <location>
        <begin position="779"/>
        <end position="791"/>
    </location>
</feature>
<protein>
    <submittedName>
        <fullName evidence="5">Leucine rich repeat (in FLII) interacting protein 1a</fullName>
    </submittedName>
</protein>
<dbReference type="GeneTree" id="ENSGT00530000063564"/>
<dbReference type="AlphaFoldDB" id="A0A8C1EYL5"/>
<dbReference type="Pfam" id="PF09738">
    <property type="entry name" value="LRRFIP"/>
    <property type="match status" value="1"/>
</dbReference>
<feature type="compositionally biased region" description="Basic and acidic residues" evidence="4">
    <location>
        <begin position="460"/>
        <end position="478"/>
    </location>
</feature>
<evidence type="ECO:0000256" key="4">
    <source>
        <dbReference type="SAM" id="MobiDB-lite"/>
    </source>
</evidence>
<evidence type="ECO:0000313" key="6">
    <source>
        <dbReference type="Proteomes" id="UP001108240"/>
    </source>
</evidence>
<proteinExistence type="inferred from homology"/>
<feature type="coiled-coil region" evidence="3">
    <location>
        <begin position="133"/>
        <end position="278"/>
    </location>
</feature>
<keyword evidence="6" id="KW-1185">Reference proteome</keyword>
<dbReference type="PANTHER" id="PTHR19212">
    <property type="entry name" value="LEUCINE RICH REPEAT IN FLII INTERACTING PROTEIN"/>
    <property type="match status" value="1"/>
</dbReference>
<feature type="compositionally biased region" description="Polar residues" evidence="4">
    <location>
        <begin position="343"/>
        <end position="359"/>
    </location>
</feature>
<feature type="region of interest" description="Disordered" evidence="4">
    <location>
        <begin position="425"/>
        <end position="585"/>
    </location>
</feature>
<feature type="region of interest" description="Disordered" evidence="4">
    <location>
        <begin position="287"/>
        <end position="315"/>
    </location>
</feature>
<reference evidence="5" key="2">
    <citation type="submission" date="2025-09" db="UniProtKB">
        <authorList>
            <consortium name="Ensembl"/>
        </authorList>
    </citation>
    <scope>IDENTIFICATION</scope>
</reference>
<feature type="region of interest" description="Disordered" evidence="4">
    <location>
        <begin position="1037"/>
        <end position="1097"/>
    </location>
</feature>
<evidence type="ECO:0000313" key="5">
    <source>
        <dbReference type="Ensembl" id="ENSCCRP00000084623.2"/>
    </source>
</evidence>
<feature type="compositionally biased region" description="Basic and acidic residues" evidence="4">
    <location>
        <begin position="425"/>
        <end position="451"/>
    </location>
</feature>
<feature type="compositionally biased region" description="Polar residues" evidence="4">
    <location>
        <begin position="530"/>
        <end position="539"/>
    </location>
</feature>
<feature type="region of interest" description="Disordered" evidence="4">
    <location>
        <begin position="714"/>
        <end position="743"/>
    </location>
</feature>
<dbReference type="Proteomes" id="UP001108240">
    <property type="component" value="Unplaced"/>
</dbReference>
<dbReference type="GO" id="GO:0000978">
    <property type="term" value="F:RNA polymerase II cis-regulatory region sequence-specific DNA binding"/>
    <property type="evidence" value="ECO:0007669"/>
    <property type="project" value="TreeGrafter"/>
</dbReference>
<feature type="region of interest" description="Disordered" evidence="4">
    <location>
        <begin position="1"/>
        <end position="22"/>
    </location>
</feature>
<feature type="compositionally biased region" description="Polar residues" evidence="4">
    <location>
        <begin position="482"/>
        <end position="498"/>
    </location>
</feature>
<feature type="compositionally biased region" description="Polar residues" evidence="4">
    <location>
        <begin position="668"/>
        <end position="678"/>
    </location>
</feature>
<feature type="compositionally biased region" description="Basic and acidic residues" evidence="4">
    <location>
        <begin position="540"/>
        <end position="559"/>
    </location>
</feature>
<comment type="similarity">
    <text evidence="1">Belongs to the LRRFIP family.</text>
</comment>
<feature type="compositionally biased region" description="Basic and acidic residues" evidence="4">
    <location>
        <begin position="951"/>
        <end position="971"/>
    </location>
</feature>
<sequence length="1097" mass="122610">MGSQGPGRKRTPSKNGLTGEEDALNVIAKEAEARLAAKRAARAEAREIRMRELERQQKEVSDDEEQMSVGSRSNIRVDDRLERDYLEKGSSRASTISGATLTSLGGTSSRRGSGDTSISADTEASIREIKDSLLEMEEKYRKAMVSNAQLDNEKTNMMYEVDTLKDSLTELEEMLFETRRELEEKCKDLEREKHAHSILQFQFNELKETLKQSEELLTEIRQLRLKQDGYVREISDLQETVEWKNKKIGALERQKEFSDAIRNERDELRDEVVQLKDILKKHGIVLGPDLATNGETGEEVGKADQNSQTASTEIREGSSVLGTHQLKVCKDQQQKDLDDGVPGNQQFSHAQFSSSNTPLEPSMENGELGDQMIQGVEQLENRPEEPPGSVGDDELTATRPKEEIKLEAHIPEDLRSNTVELESKVHKDGHLETDQQERECVKPSQVIKEETPSELVSGSVHDETDKPGETVLDDKVQEEPVESSQTEMLAKTQGASASNKKKKKKKKNKQKQKQSDKQESDRKIDDKNETVCSEDNPNQKMKDDLEGNHQDPSGNDKSETTMNTDVPHDAKRTSELEGIETTDTNINVDDAQDKILLVTDEADLAGISKTISNFDCPESANGVLSDDLSSNIISNPANIIDEHTEVSTNPDSEAVIFSCELVSSETKTSLPHESSAQSMDAVEGGVESTSSFENIELKSASLDIKEVESHLKCEVEEQEEKLENIDLDGTTNPEDQDDSALPNSPVMEKVENEAERVIQEQPVHQPMESQLQDSIGAELDQEEVETQDELDKENLKVPTEIVFDGSHVDNTPLIETQVQVVHEDLLSSNEAIRDSVGESDASDQKPNVEKDEEERSIQNQITLEVQLPEDEEELLVKSDVAAQELKEEDEKEEDEGESFDFDEMDLEASSDAPLKNFLDQPNEEVTLLNENVQEASQEHQSNVTDEDQTQEDEHLELADQESKPKEQKDDGQDTENPQTTTDVDGCLTEDSQINSGVRPNDQQHDITGIKEDAFEEHRQASEDVTLNEGVNLISEVETRNVGHEVNSSIHHEKKASNISGDQDVEKETTESNREDERKESKKSGKGKGKGKEDCKMS</sequence>
<dbReference type="GO" id="GO:0000981">
    <property type="term" value="F:DNA-binding transcription factor activity, RNA polymerase II-specific"/>
    <property type="evidence" value="ECO:0007669"/>
    <property type="project" value="TreeGrafter"/>
</dbReference>
<feature type="region of interest" description="Disordered" evidence="4">
    <location>
        <begin position="764"/>
        <end position="793"/>
    </location>
</feature>
<evidence type="ECO:0000256" key="2">
    <source>
        <dbReference type="ARBA" id="ARBA00023054"/>
    </source>
</evidence>
<feature type="region of interest" description="Disordered" evidence="4">
    <location>
        <begin position="380"/>
        <end position="399"/>
    </location>
</feature>